<evidence type="ECO:0000313" key="4">
    <source>
        <dbReference type="Proteomes" id="UP001217500"/>
    </source>
</evidence>
<dbReference type="PROSITE" id="PS51257">
    <property type="entry name" value="PROKAR_LIPOPROTEIN"/>
    <property type="match status" value="1"/>
</dbReference>
<keyword evidence="1" id="KW-0732">Signal</keyword>
<evidence type="ECO:0000256" key="1">
    <source>
        <dbReference type="SAM" id="SignalP"/>
    </source>
</evidence>
<dbReference type="EMBL" id="CP116805">
    <property type="protein sequence ID" value="WCL53637.1"/>
    <property type="molecule type" value="Genomic_DNA"/>
</dbReference>
<feature type="chain" id="PRO_5042147376" evidence="1">
    <location>
        <begin position="25"/>
        <end position="547"/>
    </location>
</feature>
<dbReference type="Proteomes" id="UP001217500">
    <property type="component" value="Chromosome"/>
</dbReference>
<evidence type="ECO:0000259" key="2">
    <source>
        <dbReference type="Pfam" id="PF04389"/>
    </source>
</evidence>
<dbReference type="InterPro" id="IPR045175">
    <property type="entry name" value="M28_fam"/>
</dbReference>
<dbReference type="RefSeq" id="WP_289503149.1">
    <property type="nucleotide sequence ID" value="NZ_CP116805.1"/>
</dbReference>
<dbReference type="SUPFAM" id="SSF53187">
    <property type="entry name" value="Zn-dependent exopeptidases"/>
    <property type="match status" value="1"/>
</dbReference>
<feature type="signal peptide" evidence="1">
    <location>
        <begin position="1"/>
        <end position="24"/>
    </location>
</feature>
<dbReference type="InterPro" id="IPR046450">
    <property type="entry name" value="PA_dom_sf"/>
</dbReference>
<name>A0AAE9XMF2_9PROT</name>
<feature type="domain" description="Peptidase M28" evidence="2">
    <location>
        <begin position="299"/>
        <end position="517"/>
    </location>
</feature>
<dbReference type="GO" id="GO:0006508">
    <property type="term" value="P:proteolysis"/>
    <property type="evidence" value="ECO:0007669"/>
    <property type="project" value="InterPro"/>
</dbReference>
<dbReference type="Gene3D" id="3.40.630.10">
    <property type="entry name" value="Zn peptidases"/>
    <property type="match status" value="1"/>
</dbReference>
<dbReference type="GO" id="GO:0008235">
    <property type="term" value="F:metalloexopeptidase activity"/>
    <property type="evidence" value="ECO:0007669"/>
    <property type="project" value="InterPro"/>
</dbReference>
<dbReference type="AlphaFoldDB" id="A0AAE9XMF2"/>
<dbReference type="PANTHER" id="PTHR12147">
    <property type="entry name" value="METALLOPEPTIDASE M28 FAMILY MEMBER"/>
    <property type="match status" value="1"/>
</dbReference>
<accession>A0AAE9XMF2</accession>
<dbReference type="SUPFAM" id="SSF52025">
    <property type="entry name" value="PA domain"/>
    <property type="match status" value="1"/>
</dbReference>
<keyword evidence="4" id="KW-1185">Reference proteome</keyword>
<proteinExistence type="predicted"/>
<dbReference type="InterPro" id="IPR007484">
    <property type="entry name" value="Peptidase_M28"/>
</dbReference>
<sequence>MKKHTLIAALSGCMLSLTACTAKVQEPAVTAFEAGRIKADMAFLADDMLEGRKVASEGHELAARYVAAAYARAGLKPVGDDGSYFQQVPFVKASLVRENTSVTLTANGKNETLTFADDYQMRGSSAHPKVDVAGDLVFAGFGVHAPTLGHDDLEGLDVKGKIVVLIADAPKGFHSEVRAYQRSNAVKGKELAKRGAVAMVTIRTPAENARFGYDRYLEFINDPSFDWVRPEGSGEAQGLPSLLLSPAMQKRLFAAAGVDLDPILAAVDAGTDKVAPVDLGLHLAIKAESKASDPVTSPNVLGLLEGSDPELAHEVVVMSAHLDHKGVKEDEGEGRKVYNGALDNAAGISTLLEVARVWKESGLRPRRSVLFAAVTAEEEGLQGSDYLAHFPPAGYQMVANVNLDMPILLFDFADVNALGGERSDLGPIVEAAVAKAGLALSPDPLPNEGRFTRSDQFRFVQRGVPAVALKVGISPAVDGADSAALTDTFMKNIYHKPSDTMDQPIHFDAAAKFARVNWLIANEIANRDMAPQWNAGDYFGGVFEKQD</sequence>
<evidence type="ECO:0000313" key="3">
    <source>
        <dbReference type="EMBL" id="WCL53637.1"/>
    </source>
</evidence>
<dbReference type="PANTHER" id="PTHR12147:SF26">
    <property type="entry name" value="PEPTIDASE M28 DOMAIN-CONTAINING PROTEIN"/>
    <property type="match status" value="1"/>
</dbReference>
<dbReference type="Pfam" id="PF04389">
    <property type="entry name" value="Peptidase_M28"/>
    <property type="match status" value="1"/>
</dbReference>
<reference evidence="3" key="1">
    <citation type="submission" date="2023-01" db="EMBL/GenBank/DDBJ databases">
        <title>The genome sequence of Kordiimonadaceae bacterium 6D33.</title>
        <authorList>
            <person name="Liu Y."/>
        </authorList>
    </citation>
    <scope>NUCLEOTIDE SEQUENCE</scope>
    <source>
        <strain evidence="3">6D33</strain>
    </source>
</reference>
<gene>
    <name evidence="3" type="ORF">PH603_13945</name>
</gene>
<protein>
    <submittedName>
        <fullName evidence="3">M28 family metallopeptidase</fullName>
    </submittedName>
</protein>
<dbReference type="Gene3D" id="3.50.30.30">
    <property type="match status" value="1"/>
</dbReference>
<dbReference type="CDD" id="cd04820">
    <property type="entry name" value="PA_M28_1_1"/>
    <property type="match status" value="1"/>
</dbReference>
<dbReference type="KEGG" id="gso:PH603_13945"/>
<organism evidence="3 4">
    <name type="scientific">Gimibacter soli</name>
    <dbReference type="NCBI Taxonomy" id="3024400"/>
    <lineage>
        <taxon>Bacteria</taxon>
        <taxon>Pseudomonadati</taxon>
        <taxon>Pseudomonadota</taxon>
        <taxon>Alphaproteobacteria</taxon>
        <taxon>Kordiimonadales</taxon>
        <taxon>Temperatibacteraceae</taxon>
        <taxon>Gimibacter</taxon>
    </lineage>
</organism>